<feature type="modified residue" description="4-aspartylphosphate" evidence="12">
    <location>
        <position position="779"/>
    </location>
</feature>
<accession>A0A081BS98</accession>
<dbReference type="InterPro" id="IPR036097">
    <property type="entry name" value="HisK_dim/P_sf"/>
</dbReference>
<dbReference type="SUPFAM" id="SSF52172">
    <property type="entry name" value="CheY-like"/>
    <property type="match status" value="2"/>
</dbReference>
<feature type="domain" description="Response regulatory" evidence="15">
    <location>
        <begin position="6"/>
        <end position="122"/>
    </location>
</feature>
<keyword evidence="13" id="KW-0175">Coiled coil</keyword>
<name>A0A081BS98_9BACT</name>
<dbReference type="GO" id="GO:0005886">
    <property type="term" value="C:plasma membrane"/>
    <property type="evidence" value="ECO:0007669"/>
    <property type="project" value="TreeGrafter"/>
</dbReference>
<dbReference type="NCBIfam" id="TIGR00229">
    <property type="entry name" value="sensory_box"/>
    <property type="match status" value="1"/>
</dbReference>
<feature type="coiled-coil region" evidence="13">
    <location>
        <begin position="441"/>
        <end position="475"/>
    </location>
</feature>
<keyword evidence="5" id="KW-0808">Transferase</keyword>
<evidence type="ECO:0000313" key="17">
    <source>
        <dbReference type="EMBL" id="GAK54279.1"/>
    </source>
</evidence>
<dbReference type="SUPFAM" id="SSF55781">
    <property type="entry name" value="GAF domain-like"/>
    <property type="match status" value="1"/>
</dbReference>
<dbReference type="GO" id="GO:0006355">
    <property type="term" value="P:regulation of DNA-templated transcription"/>
    <property type="evidence" value="ECO:0007669"/>
    <property type="project" value="InterPro"/>
</dbReference>
<evidence type="ECO:0000256" key="1">
    <source>
        <dbReference type="ARBA" id="ARBA00000085"/>
    </source>
</evidence>
<dbReference type="InterPro" id="IPR036890">
    <property type="entry name" value="HATPase_C_sf"/>
</dbReference>
<dbReference type="EC" id="2.7.13.3" evidence="3"/>
<dbReference type="Gene3D" id="3.30.450.40">
    <property type="match status" value="1"/>
</dbReference>
<protein>
    <recommendedName>
        <fullName evidence="3">histidine kinase</fullName>
        <ecNumber evidence="3">2.7.13.3</ecNumber>
    </recommendedName>
</protein>
<evidence type="ECO:0000256" key="2">
    <source>
        <dbReference type="ARBA" id="ARBA00004370"/>
    </source>
</evidence>
<comment type="caution">
    <text evidence="12">Lacks conserved residue(s) required for the propagation of feature annotation.</text>
</comment>
<dbReference type="InterPro" id="IPR000700">
    <property type="entry name" value="PAS-assoc_C"/>
</dbReference>
<dbReference type="InterPro" id="IPR000014">
    <property type="entry name" value="PAS"/>
</dbReference>
<dbReference type="PRINTS" id="PR00344">
    <property type="entry name" value="BCTRLSENSOR"/>
</dbReference>
<dbReference type="CDD" id="cd16922">
    <property type="entry name" value="HATPase_EvgS-ArcB-TorS-like"/>
    <property type="match status" value="1"/>
</dbReference>
<keyword evidence="8" id="KW-0067">ATP-binding</keyword>
<evidence type="ECO:0000256" key="8">
    <source>
        <dbReference type="ARBA" id="ARBA00022840"/>
    </source>
</evidence>
<gene>
    <name evidence="17" type="ORF">U14_05558</name>
</gene>
<dbReference type="SMART" id="SM00388">
    <property type="entry name" value="HisKA"/>
    <property type="match status" value="1"/>
</dbReference>
<evidence type="ECO:0000256" key="10">
    <source>
        <dbReference type="ARBA" id="ARBA00023136"/>
    </source>
</evidence>
<keyword evidence="11" id="KW-0131">Cell cycle</keyword>
<dbReference type="InterPro" id="IPR029016">
    <property type="entry name" value="GAF-like_dom_sf"/>
</dbReference>
<dbReference type="InterPro" id="IPR013767">
    <property type="entry name" value="PAS_fold"/>
</dbReference>
<keyword evidence="6" id="KW-0547">Nucleotide-binding</keyword>
<evidence type="ECO:0000259" key="14">
    <source>
        <dbReference type="PROSITE" id="PS50109"/>
    </source>
</evidence>
<dbReference type="PROSITE" id="PS50110">
    <property type="entry name" value="RESPONSE_REGULATORY"/>
    <property type="match status" value="2"/>
</dbReference>
<evidence type="ECO:0000256" key="6">
    <source>
        <dbReference type="ARBA" id="ARBA00022741"/>
    </source>
</evidence>
<dbReference type="PROSITE" id="PS50113">
    <property type="entry name" value="PAC"/>
    <property type="match status" value="1"/>
</dbReference>
<dbReference type="PROSITE" id="PS50109">
    <property type="entry name" value="HIS_KIN"/>
    <property type="match status" value="1"/>
</dbReference>
<dbReference type="InterPro" id="IPR003661">
    <property type="entry name" value="HisK_dim/P_dom"/>
</dbReference>
<dbReference type="FunFam" id="3.30.565.10:FF:000010">
    <property type="entry name" value="Sensor histidine kinase RcsC"/>
    <property type="match status" value="1"/>
</dbReference>
<keyword evidence="7 17" id="KW-0418">Kinase</keyword>
<evidence type="ECO:0000256" key="5">
    <source>
        <dbReference type="ARBA" id="ARBA00022679"/>
    </source>
</evidence>
<dbReference type="GO" id="GO:0000155">
    <property type="term" value="F:phosphorelay sensor kinase activity"/>
    <property type="evidence" value="ECO:0007669"/>
    <property type="project" value="InterPro"/>
</dbReference>
<dbReference type="GO" id="GO:0005524">
    <property type="term" value="F:ATP binding"/>
    <property type="evidence" value="ECO:0007669"/>
    <property type="project" value="UniProtKB-KW"/>
</dbReference>
<dbReference type="SMART" id="SM00091">
    <property type="entry name" value="PAS"/>
    <property type="match status" value="1"/>
</dbReference>
<dbReference type="Gene3D" id="3.40.50.2300">
    <property type="match status" value="2"/>
</dbReference>
<dbReference type="InterPro" id="IPR035965">
    <property type="entry name" value="PAS-like_dom_sf"/>
</dbReference>
<dbReference type="EMBL" id="DF820461">
    <property type="protein sequence ID" value="GAK54279.1"/>
    <property type="molecule type" value="Genomic_DNA"/>
</dbReference>
<dbReference type="InterPro" id="IPR003594">
    <property type="entry name" value="HATPase_dom"/>
</dbReference>
<sequence length="938" mass="105684">MNNMIEILIVNNHRDQADALRALLERSGYEVCVKHDGKDALETIRRRQPTMVISAITMPEMDGYELCQRVKADDALKEIPVILLTPLSDPQDIIRGMESGANNFVVIPYEEKFLLSRIRYILANQELRKMTKSEMGMEIFFGGKKYFFTPDRIQIIDLLLSTYETAVQKNIELEKTRVNYLALLETSADAVVVVDQHQVVQFVNPAAERLFDCSAQALLNQPFAYPVQADTTTELHISHRDGSVAIAEMRVTQTDWREERAYLATLRDITQRKKAEEAVQQRNRQLSLLNHVSQMFSSSLELHTVIETVLKEVQTLLNAFSVSLWLLESDTRELVCKHAKGPGCDALIDMRLRVGQGLTGWAAQQNQTLLIADTWNDARHFKQVGQQAQETSRSMLSIPLRSKGQVIGVLNLTNPNIGHFTEQDVTLLEPIAAAAATALENARLYTEARREITRREEMEEELRQAKSVAEQANQSKSVFLASMSHELRTPLNAILGFSQLIARSKRLDPSEQEDLNIIIRSGEHLLTLINQVLDLSKIEAGRMIVNSNEVDLHRLLQDLTDLFSLRAREKGLRLIVECPPNIPHFIISDEVKLRQILINLLNNAIKFTKNGNVTLRVSQSSYQQADIEPSASQNVLQFSIQDTGPGISQAEQEKLFQQFVQTTSGQALQEGSGLGLAISRKFTDMLGGHIHVISVPGEGSTFHITIPMQICDTPPKESVTQHVVALAPGQPRYRVQIADNNTENLRLLTALLQPPGFELFVADTLDNWDIWEPDIILFDPVVIGYDAIKRIKTDPRGQRIRIAALSAIPFEEERQTALAAGCDDFLRTPFYPNDLFALLQKHLGAQYLYENASPQPPLKEEEHEMSASDEYAQEIPPELIERLKYATNLADIVMLTTAIDDIGQHDDTFASSLRVFAHDFDYARIVDALKQYDAKNKS</sequence>
<dbReference type="SUPFAM" id="SSF47384">
    <property type="entry name" value="Homodimeric domain of signal transducing histidine kinase"/>
    <property type="match status" value="1"/>
</dbReference>
<dbReference type="InterPro" id="IPR003018">
    <property type="entry name" value="GAF"/>
</dbReference>
<evidence type="ECO:0000259" key="16">
    <source>
        <dbReference type="PROSITE" id="PS50113"/>
    </source>
</evidence>
<reference evidence="17" key="1">
    <citation type="journal article" date="2015" name="PeerJ">
        <title>First genomic representation of candidate bacterial phylum KSB3 points to enhanced environmental sensing as a trigger of wastewater bulking.</title>
        <authorList>
            <person name="Sekiguchi Y."/>
            <person name="Ohashi A."/>
            <person name="Parks D.H."/>
            <person name="Yamauchi T."/>
            <person name="Tyson G.W."/>
            <person name="Hugenholtz P."/>
        </authorList>
    </citation>
    <scope>NUCLEOTIDE SEQUENCE [LARGE SCALE GENOMIC DNA]</scope>
</reference>
<evidence type="ECO:0000259" key="15">
    <source>
        <dbReference type="PROSITE" id="PS50110"/>
    </source>
</evidence>
<dbReference type="STRING" id="1499966.U14_05558"/>
<evidence type="ECO:0000256" key="3">
    <source>
        <dbReference type="ARBA" id="ARBA00012438"/>
    </source>
</evidence>
<comment type="catalytic activity">
    <reaction evidence="1">
        <text>ATP + protein L-histidine = ADP + protein N-phospho-L-histidine.</text>
        <dbReference type="EC" id="2.7.13.3"/>
    </reaction>
</comment>
<keyword evidence="4 12" id="KW-0597">Phosphoprotein</keyword>
<dbReference type="FunFam" id="1.10.287.130:FF:000038">
    <property type="entry name" value="Sensory transduction histidine kinase"/>
    <property type="match status" value="1"/>
</dbReference>
<dbReference type="SUPFAM" id="SSF55785">
    <property type="entry name" value="PYP-like sensor domain (PAS domain)"/>
    <property type="match status" value="1"/>
</dbReference>
<feature type="domain" description="Response regulatory" evidence="15">
    <location>
        <begin position="734"/>
        <end position="843"/>
    </location>
</feature>
<comment type="subcellular location">
    <subcellularLocation>
        <location evidence="2">Membrane</location>
    </subcellularLocation>
</comment>
<dbReference type="InterPro" id="IPR011006">
    <property type="entry name" value="CheY-like_superfamily"/>
</dbReference>
<dbReference type="InterPro" id="IPR005467">
    <property type="entry name" value="His_kinase_dom"/>
</dbReference>
<evidence type="ECO:0000256" key="4">
    <source>
        <dbReference type="ARBA" id="ARBA00022553"/>
    </source>
</evidence>
<dbReference type="InterPro" id="IPR001789">
    <property type="entry name" value="Sig_transdc_resp-reg_receiver"/>
</dbReference>
<dbReference type="SMART" id="SM00387">
    <property type="entry name" value="HATPase_c"/>
    <property type="match status" value="1"/>
</dbReference>
<keyword evidence="18" id="KW-1185">Reference proteome</keyword>
<dbReference type="CDD" id="cd00082">
    <property type="entry name" value="HisKA"/>
    <property type="match status" value="1"/>
</dbReference>
<dbReference type="Gene3D" id="3.30.565.10">
    <property type="entry name" value="Histidine kinase-like ATPase, C-terminal domain"/>
    <property type="match status" value="1"/>
</dbReference>
<feature type="domain" description="Histidine kinase" evidence="14">
    <location>
        <begin position="482"/>
        <end position="710"/>
    </location>
</feature>
<evidence type="ECO:0000256" key="12">
    <source>
        <dbReference type="PROSITE-ProRule" id="PRU00169"/>
    </source>
</evidence>
<organism evidence="17">
    <name type="scientific">Candidatus Moduliflexus flocculans</name>
    <dbReference type="NCBI Taxonomy" id="1499966"/>
    <lineage>
        <taxon>Bacteria</taxon>
        <taxon>Candidatus Moduliflexota</taxon>
        <taxon>Candidatus Moduliflexia</taxon>
        <taxon>Candidatus Moduliflexales</taxon>
        <taxon>Candidatus Moduliflexaceae</taxon>
    </lineage>
</organism>
<keyword evidence="9" id="KW-0902">Two-component regulatory system</keyword>
<dbReference type="GO" id="GO:0009927">
    <property type="term" value="F:histidine phosphotransfer kinase activity"/>
    <property type="evidence" value="ECO:0007669"/>
    <property type="project" value="TreeGrafter"/>
</dbReference>
<evidence type="ECO:0000313" key="18">
    <source>
        <dbReference type="Proteomes" id="UP000030700"/>
    </source>
</evidence>
<dbReference type="PANTHER" id="PTHR43047">
    <property type="entry name" value="TWO-COMPONENT HISTIDINE PROTEIN KINASE"/>
    <property type="match status" value="1"/>
</dbReference>
<dbReference type="Pfam" id="PF00512">
    <property type="entry name" value="HisKA"/>
    <property type="match status" value="1"/>
</dbReference>
<evidence type="ECO:0000256" key="11">
    <source>
        <dbReference type="ARBA" id="ARBA00023306"/>
    </source>
</evidence>
<dbReference type="Proteomes" id="UP000030700">
    <property type="component" value="Unassembled WGS sequence"/>
</dbReference>
<dbReference type="SMART" id="SM00065">
    <property type="entry name" value="GAF"/>
    <property type="match status" value="1"/>
</dbReference>
<dbReference type="Pfam" id="PF13185">
    <property type="entry name" value="GAF_2"/>
    <property type="match status" value="1"/>
</dbReference>
<evidence type="ECO:0000256" key="13">
    <source>
        <dbReference type="SAM" id="Coils"/>
    </source>
</evidence>
<proteinExistence type="predicted"/>
<dbReference type="Gene3D" id="3.30.450.20">
    <property type="entry name" value="PAS domain"/>
    <property type="match status" value="2"/>
</dbReference>
<evidence type="ECO:0000256" key="9">
    <source>
        <dbReference type="ARBA" id="ARBA00023012"/>
    </source>
</evidence>
<dbReference type="Pfam" id="PF02518">
    <property type="entry name" value="HATPase_c"/>
    <property type="match status" value="1"/>
</dbReference>
<dbReference type="Gene3D" id="1.10.287.130">
    <property type="match status" value="1"/>
</dbReference>
<dbReference type="HOGENOM" id="CLU_000445_114_15_0"/>
<dbReference type="SMART" id="SM00448">
    <property type="entry name" value="REC"/>
    <property type="match status" value="2"/>
</dbReference>
<dbReference type="InterPro" id="IPR004358">
    <property type="entry name" value="Sig_transdc_His_kin-like_C"/>
</dbReference>
<evidence type="ECO:0000256" key="7">
    <source>
        <dbReference type="ARBA" id="ARBA00022777"/>
    </source>
</evidence>
<dbReference type="AlphaFoldDB" id="A0A081BS98"/>
<dbReference type="Pfam" id="PF00072">
    <property type="entry name" value="Response_reg"/>
    <property type="match status" value="1"/>
</dbReference>
<feature type="domain" description="PAC" evidence="16">
    <location>
        <begin position="231"/>
        <end position="281"/>
    </location>
</feature>
<dbReference type="Pfam" id="PF00989">
    <property type="entry name" value="PAS"/>
    <property type="match status" value="1"/>
</dbReference>
<dbReference type="SUPFAM" id="SSF55874">
    <property type="entry name" value="ATPase domain of HSP90 chaperone/DNA topoisomerase II/histidine kinase"/>
    <property type="match status" value="1"/>
</dbReference>
<keyword evidence="10" id="KW-0472">Membrane</keyword>